<dbReference type="AlphaFoldDB" id="S5TH23"/>
<evidence type="ECO:0000313" key="2">
    <source>
        <dbReference type="Proteomes" id="UP000015388"/>
    </source>
</evidence>
<accession>S5TH23</accession>
<dbReference type="HOGENOM" id="CLU_119494_0_0_11"/>
<dbReference type="KEGG" id="cmd:B841_03690"/>
<sequence length="142" mass="14420">MSFIANAALRAIPGLFVLNSGIGKIGMPAEASAGIQQAAASGVPALAKLPADKFGSMLGWAETAVGAALLLPAVPNRVAGAGLATFGAGLLTMYFNNDNYTEEDGIRPSDEGISLAKDSWLVAIGLGLMFGGKNKKRKGGKN</sequence>
<keyword evidence="2" id="KW-1185">Reference proteome</keyword>
<protein>
    <recommendedName>
        <fullName evidence="3">DoxX family protein</fullName>
    </recommendedName>
</protein>
<dbReference type="EMBL" id="CP003924">
    <property type="protein sequence ID" value="AGS34221.1"/>
    <property type="molecule type" value="Genomic_DNA"/>
</dbReference>
<reference evidence="1 2" key="1">
    <citation type="submission" date="2012-11" db="EMBL/GenBank/DDBJ databases">
        <title>The complete genome sequence of Corynebacterium maris Coryn-1 (=DSM 45190).</title>
        <authorList>
            <person name="Schaffert L."/>
            <person name="Albersmeier A."/>
            <person name="Kalinowski J."/>
            <person name="Ruckert C."/>
        </authorList>
    </citation>
    <scope>NUCLEOTIDE SEQUENCE [LARGE SCALE GENOMIC DNA]</scope>
    <source>
        <strain evidence="2">Coryn-1</strain>
    </source>
</reference>
<dbReference type="Proteomes" id="UP000015388">
    <property type="component" value="Chromosome"/>
</dbReference>
<name>S5TH23_9CORY</name>
<dbReference type="PATRIC" id="fig|1224163.3.peg.741"/>
<gene>
    <name evidence="1" type="ORF">B841_03690</name>
</gene>
<dbReference type="eggNOG" id="ENOG5032S5B">
    <property type="taxonomic scope" value="Bacteria"/>
</dbReference>
<organism evidence="1 2">
    <name type="scientific">Corynebacterium maris DSM 45190</name>
    <dbReference type="NCBI Taxonomy" id="1224163"/>
    <lineage>
        <taxon>Bacteria</taxon>
        <taxon>Bacillati</taxon>
        <taxon>Actinomycetota</taxon>
        <taxon>Actinomycetes</taxon>
        <taxon>Mycobacteriales</taxon>
        <taxon>Corynebacteriaceae</taxon>
        <taxon>Corynebacterium</taxon>
    </lineage>
</organism>
<dbReference type="RefSeq" id="WP_020934154.1">
    <property type="nucleotide sequence ID" value="NC_021915.1"/>
</dbReference>
<evidence type="ECO:0000313" key="1">
    <source>
        <dbReference type="EMBL" id="AGS34221.1"/>
    </source>
</evidence>
<dbReference type="STRING" id="1224163.B841_03690"/>
<evidence type="ECO:0008006" key="3">
    <source>
        <dbReference type="Google" id="ProtNLM"/>
    </source>
</evidence>
<dbReference type="OrthoDB" id="3267263at2"/>
<proteinExistence type="predicted"/>